<evidence type="ECO:0000313" key="3">
    <source>
        <dbReference type="Proteomes" id="UP000638648"/>
    </source>
</evidence>
<comment type="caution">
    <text evidence="2">The sequence shown here is derived from an EMBL/GenBank/DDBJ whole genome shotgun (WGS) entry which is preliminary data.</text>
</comment>
<gene>
    <name evidence="2" type="ORF">HEB94_008813</name>
</gene>
<feature type="domain" description="Aminoglycoside phosphotransferase" evidence="1">
    <location>
        <begin position="148"/>
        <end position="353"/>
    </location>
</feature>
<name>A0A927NBW1_9ACTN</name>
<reference evidence="2" key="1">
    <citation type="submission" date="2020-10" db="EMBL/GenBank/DDBJ databases">
        <title>Sequencing the genomes of 1000 actinobacteria strains.</title>
        <authorList>
            <person name="Klenk H.-P."/>
        </authorList>
    </citation>
    <scope>NUCLEOTIDE SEQUENCE</scope>
    <source>
        <strain evidence="2">DSM 45354</strain>
    </source>
</reference>
<dbReference type="Proteomes" id="UP000638648">
    <property type="component" value="Unassembled WGS sequence"/>
</dbReference>
<dbReference type="AlphaFoldDB" id="A0A927NBW1"/>
<protein>
    <recommendedName>
        <fullName evidence="1">Aminoglycoside phosphotransferase domain-containing protein</fullName>
    </recommendedName>
</protein>
<proteinExistence type="predicted"/>
<sequence length="415" mass="45967">MSGRRHQSTLEALLDTTRLLWPAPACSRVDGALPRGHRVVRDYVLLPGRRQPRLALPVHDPRVAAKVLQKYSQGLSAAERAVRTTFSRLVAFPAVNRTLTTLAPHRLSVSVPAGHQVESLETHLAQLLDSEVVISVGVGRPRANRKPVVHVLDPEGRSLAFVKVGTSPLTRELVRGEADALRSYWSVGPHENLVAVPRILHHGSWRSLELLVLSPVLPSAPRWRRRPDVPTAAMRELGVRLGTTRCALDRSPMWADVRRTPAELGNREQAAAFERIVDAAQARFGSSPVTLGAWHGDWTPWNMAWDQDQVLLWDFERFATGVPLGFDLAHYRLQSALRAEGERAAAQLIRADLSTNARTGGHGAAEGDDPAAVRCAYLVELTRRYVRASEPVEGTPLRARTAWLLELLDELVVRR</sequence>
<evidence type="ECO:0000313" key="2">
    <source>
        <dbReference type="EMBL" id="MBE1611965.1"/>
    </source>
</evidence>
<organism evidence="2 3">
    <name type="scientific">Actinopolymorpha pittospori</name>
    <dbReference type="NCBI Taxonomy" id="648752"/>
    <lineage>
        <taxon>Bacteria</taxon>
        <taxon>Bacillati</taxon>
        <taxon>Actinomycetota</taxon>
        <taxon>Actinomycetes</taxon>
        <taxon>Propionibacteriales</taxon>
        <taxon>Actinopolymorphaceae</taxon>
        <taxon>Actinopolymorpha</taxon>
    </lineage>
</organism>
<dbReference type="InterPro" id="IPR011009">
    <property type="entry name" value="Kinase-like_dom_sf"/>
</dbReference>
<dbReference type="InterPro" id="IPR002575">
    <property type="entry name" value="Aminoglycoside_PTrfase"/>
</dbReference>
<dbReference type="SUPFAM" id="SSF56112">
    <property type="entry name" value="Protein kinase-like (PK-like)"/>
    <property type="match status" value="1"/>
</dbReference>
<dbReference type="EMBL" id="JADBEM010000001">
    <property type="protein sequence ID" value="MBE1611965.1"/>
    <property type="molecule type" value="Genomic_DNA"/>
</dbReference>
<keyword evidence="3" id="KW-1185">Reference proteome</keyword>
<evidence type="ECO:0000259" key="1">
    <source>
        <dbReference type="Pfam" id="PF01636"/>
    </source>
</evidence>
<accession>A0A927NBW1</accession>
<dbReference type="RefSeq" id="WP_192755096.1">
    <property type="nucleotide sequence ID" value="NZ_BAABJL010000176.1"/>
</dbReference>
<dbReference type="Pfam" id="PF01636">
    <property type="entry name" value="APH"/>
    <property type="match status" value="1"/>
</dbReference>